<dbReference type="Pfam" id="PF15923">
    <property type="entry name" value="DUF4745"/>
    <property type="match status" value="1"/>
</dbReference>
<keyword evidence="4" id="KW-1185">Reference proteome</keyword>
<feature type="compositionally biased region" description="Gly residues" evidence="1">
    <location>
        <begin position="235"/>
        <end position="244"/>
    </location>
</feature>
<evidence type="ECO:0000259" key="2">
    <source>
        <dbReference type="Pfam" id="PF15923"/>
    </source>
</evidence>
<protein>
    <recommendedName>
        <fullName evidence="2">DUF4745 domain-containing protein</fullName>
    </recommendedName>
</protein>
<feature type="region of interest" description="Disordered" evidence="1">
    <location>
        <begin position="146"/>
        <end position="196"/>
    </location>
</feature>
<dbReference type="Proteomes" id="UP000770661">
    <property type="component" value="Unassembled WGS sequence"/>
</dbReference>
<dbReference type="InterPro" id="IPR031813">
    <property type="entry name" value="DUF4745"/>
</dbReference>
<gene>
    <name evidence="3" type="ORF">GWK47_037745</name>
</gene>
<evidence type="ECO:0000313" key="4">
    <source>
        <dbReference type="Proteomes" id="UP000770661"/>
    </source>
</evidence>
<feature type="domain" description="DUF4745" evidence="2">
    <location>
        <begin position="7"/>
        <end position="109"/>
    </location>
</feature>
<feature type="region of interest" description="Disordered" evidence="1">
    <location>
        <begin position="292"/>
        <end position="520"/>
    </location>
</feature>
<feature type="compositionally biased region" description="Gly residues" evidence="1">
    <location>
        <begin position="357"/>
        <end position="396"/>
    </location>
</feature>
<dbReference type="EMBL" id="JACEEZ010005117">
    <property type="protein sequence ID" value="KAG0725872.1"/>
    <property type="molecule type" value="Genomic_DNA"/>
</dbReference>
<organism evidence="3 4">
    <name type="scientific">Chionoecetes opilio</name>
    <name type="common">Atlantic snow crab</name>
    <name type="synonym">Cancer opilio</name>
    <dbReference type="NCBI Taxonomy" id="41210"/>
    <lineage>
        <taxon>Eukaryota</taxon>
        <taxon>Metazoa</taxon>
        <taxon>Ecdysozoa</taxon>
        <taxon>Arthropoda</taxon>
        <taxon>Crustacea</taxon>
        <taxon>Multicrustacea</taxon>
        <taxon>Malacostraca</taxon>
        <taxon>Eumalacostraca</taxon>
        <taxon>Eucarida</taxon>
        <taxon>Decapoda</taxon>
        <taxon>Pleocyemata</taxon>
        <taxon>Brachyura</taxon>
        <taxon>Eubrachyura</taxon>
        <taxon>Majoidea</taxon>
        <taxon>Majidae</taxon>
        <taxon>Chionoecetes</taxon>
    </lineage>
</organism>
<feature type="compositionally biased region" description="Basic residues" evidence="1">
    <location>
        <begin position="468"/>
        <end position="478"/>
    </location>
</feature>
<feature type="compositionally biased region" description="Basic residues" evidence="1">
    <location>
        <begin position="488"/>
        <end position="502"/>
    </location>
</feature>
<dbReference type="OrthoDB" id="6367651at2759"/>
<proteinExistence type="predicted"/>
<reference evidence="3" key="1">
    <citation type="submission" date="2020-07" db="EMBL/GenBank/DDBJ databases">
        <title>The High-quality genome of the commercially important snow crab, Chionoecetes opilio.</title>
        <authorList>
            <person name="Jeong J.-H."/>
            <person name="Ryu S."/>
        </authorList>
    </citation>
    <scope>NUCLEOTIDE SEQUENCE</scope>
    <source>
        <strain evidence="3">MADBK_172401_WGS</strain>
        <tissue evidence="3">Digestive gland</tissue>
    </source>
</reference>
<feature type="compositionally biased region" description="Pro residues" evidence="1">
    <location>
        <begin position="436"/>
        <end position="445"/>
    </location>
</feature>
<feature type="compositionally biased region" description="Low complexity" evidence="1">
    <location>
        <begin position="446"/>
        <end position="467"/>
    </location>
</feature>
<comment type="caution">
    <text evidence="3">The sequence shown here is derived from an EMBL/GenBank/DDBJ whole genome shotgun (WGS) entry which is preliminary data.</text>
</comment>
<feature type="compositionally biased region" description="Polar residues" evidence="1">
    <location>
        <begin position="511"/>
        <end position="520"/>
    </location>
</feature>
<evidence type="ECO:0000256" key="1">
    <source>
        <dbReference type="SAM" id="MobiDB-lite"/>
    </source>
</evidence>
<feature type="region of interest" description="Disordered" evidence="1">
    <location>
        <begin position="231"/>
        <end position="277"/>
    </location>
</feature>
<accession>A0A8J4YER8</accession>
<feature type="compositionally biased region" description="Low complexity" evidence="1">
    <location>
        <begin position="335"/>
        <end position="344"/>
    </location>
</feature>
<name>A0A8J4YER8_CHIOP</name>
<feature type="compositionally biased region" description="Gly residues" evidence="1">
    <location>
        <begin position="315"/>
        <end position="334"/>
    </location>
</feature>
<feature type="region of interest" description="Disordered" evidence="1">
    <location>
        <begin position="616"/>
        <end position="644"/>
    </location>
</feature>
<evidence type="ECO:0000313" key="3">
    <source>
        <dbReference type="EMBL" id="KAG0725872.1"/>
    </source>
</evidence>
<feature type="compositionally biased region" description="Low complexity" evidence="1">
    <location>
        <begin position="255"/>
        <end position="269"/>
    </location>
</feature>
<dbReference type="AlphaFoldDB" id="A0A8J4YER8"/>
<feature type="compositionally biased region" description="Polar residues" evidence="1">
    <location>
        <begin position="179"/>
        <end position="194"/>
    </location>
</feature>
<sequence>MSCLCPQSLNTVCGTACRLSQCLAQAYGEDAGPGLVREVAEAWEGVARAVGVASAAVKSQMLVLVQEAQSSRQEVTASQADRRADLQRVVLTMLSAFLGLQQQFSVAVLERFSGVVSGLREEGLKQGAGLLCDLPASALHLLAPAGARDSPSLEDKTPGRPPSSGSSRSQTVWSGPASPGTSTLSPGTCHTLTPGSAWPPDAISRRWSMVDGWSNLGSFSLLASRRWSVPEADGEGGAAAGAGPWGTPTPTSRDSSVTRSPTHSRSTTPDPNRQSSFISNDELQDVIDLLSIPLTEPPPPTPTGKAGEGPRHSFDGGGGAGVGRNSFDGGGGGRNSIDSGGRNSFDSGLGSRNSFDIGGGSRNSFDGGGSGGRNSFDGGGGGRNSFDAGGGGGGGAISPVALSPTHHLHHQNPLPHPNHHPSIAQLFEEATKQQQQPPPIKPPQSPQQTQYRDQHQHQSSQQPLPYLHHLHHHPHHQQQQKQQQQQQHHSHHHPHHHHHPLPHHGSQSQPFSQLPASAPSTRCSLGEIVVEAPDGGSQVSTPLWPPSGIAPGVTLTECPGGSGEQESPLPPWTEGVGCERRGGGGVQARDSAHRASWPAAAPPPSLLWAGLEGLSTAGERQGGDDDGLAGGSSMSPCSPQYRRHSTDTTLLTPLHPHHKAVTSSTSATTAATTAATLPKTQSTDNISQVRAGGSCLDSNLQHLLLLNSLLPASSPPSPTSQYSLFTS</sequence>